<keyword evidence="5" id="KW-1185">Reference proteome</keyword>
<keyword evidence="4" id="KW-0548">Nucleotidyltransferase</keyword>
<dbReference type="eggNOG" id="ENOG502QRKZ">
    <property type="taxonomic scope" value="Eukaryota"/>
</dbReference>
<dbReference type="Proteomes" id="UP000050525">
    <property type="component" value="Unassembled WGS sequence"/>
</dbReference>
<evidence type="ECO:0000256" key="2">
    <source>
        <dbReference type="ARBA" id="ARBA00022741"/>
    </source>
</evidence>
<evidence type="ECO:0000313" key="5">
    <source>
        <dbReference type="Proteomes" id="UP000050525"/>
    </source>
</evidence>
<dbReference type="PANTHER" id="PTHR15045:SF1">
    <property type="entry name" value="FUCOSE-1-PHOSPHATE GUANYLYLTRANSFERASE"/>
    <property type="match status" value="1"/>
</dbReference>
<keyword evidence="1" id="KW-0808">Transferase</keyword>
<evidence type="ECO:0000256" key="1">
    <source>
        <dbReference type="ARBA" id="ARBA00022679"/>
    </source>
</evidence>
<sequence length="179" mass="20100">MSVPLREATQRRLARFAQLRGKTTCTGEFWDVVVITAADKKQESAYRKQLSEKLRRKELPLGVDYHVFVDPPGQKIGNGGSTLHVLQCLEELYGDKWASLTIILIHSGGYSQRLPNASALGKIFTALPFGTPVYQMLELKLAMYIDFPTHMKPGILITCADDIELYSTSHQVFLNETVE</sequence>
<evidence type="ECO:0000313" key="4">
    <source>
        <dbReference type="EMBL" id="KYO36853.1"/>
    </source>
</evidence>
<comment type="caution">
    <text evidence="4">The sequence shown here is derived from an EMBL/GenBank/DDBJ whole genome shotgun (WGS) entry which is preliminary data.</text>
</comment>
<gene>
    <name evidence="4" type="primary">FPGT</name>
    <name evidence="4" type="ORF">Y1Q_0020880</name>
</gene>
<dbReference type="STRING" id="8496.A0A151NJ74"/>
<evidence type="ECO:0000259" key="3">
    <source>
        <dbReference type="Pfam" id="PF07959"/>
    </source>
</evidence>
<protein>
    <submittedName>
        <fullName evidence="4">Fucose-1-phosphate guanylyltransferase</fullName>
    </submittedName>
</protein>
<dbReference type="PANTHER" id="PTHR15045">
    <property type="entry name" value="FUCOSE-1-PHOSPHATE GUANYLYLTRANSFERASE"/>
    <property type="match status" value="1"/>
</dbReference>
<reference evidence="4 5" key="1">
    <citation type="journal article" date="2012" name="Genome Biol.">
        <title>Sequencing three crocodilian genomes to illuminate the evolution of archosaurs and amniotes.</title>
        <authorList>
            <person name="St John J.A."/>
            <person name="Braun E.L."/>
            <person name="Isberg S.R."/>
            <person name="Miles L.G."/>
            <person name="Chong A.Y."/>
            <person name="Gongora J."/>
            <person name="Dalzell P."/>
            <person name="Moran C."/>
            <person name="Bed'hom B."/>
            <person name="Abzhanov A."/>
            <person name="Burgess S.C."/>
            <person name="Cooksey A.M."/>
            <person name="Castoe T.A."/>
            <person name="Crawford N.G."/>
            <person name="Densmore L.D."/>
            <person name="Drew J.C."/>
            <person name="Edwards S.V."/>
            <person name="Faircloth B.C."/>
            <person name="Fujita M.K."/>
            <person name="Greenwold M.J."/>
            <person name="Hoffmann F.G."/>
            <person name="Howard J.M."/>
            <person name="Iguchi T."/>
            <person name="Janes D.E."/>
            <person name="Khan S.Y."/>
            <person name="Kohno S."/>
            <person name="de Koning A.J."/>
            <person name="Lance S.L."/>
            <person name="McCarthy F.M."/>
            <person name="McCormack J.E."/>
            <person name="Merchant M.E."/>
            <person name="Peterson D.G."/>
            <person name="Pollock D.D."/>
            <person name="Pourmand N."/>
            <person name="Raney B.J."/>
            <person name="Roessler K.A."/>
            <person name="Sanford J.R."/>
            <person name="Sawyer R.H."/>
            <person name="Schmidt C.J."/>
            <person name="Triplett E.W."/>
            <person name="Tuberville T.D."/>
            <person name="Venegas-Anaya M."/>
            <person name="Howard J.T."/>
            <person name="Jarvis E.D."/>
            <person name="Guillette L.J.Jr."/>
            <person name="Glenn T.C."/>
            <person name="Green R.E."/>
            <person name="Ray D.A."/>
        </authorList>
    </citation>
    <scope>NUCLEOTIDE SEQUENCE [LARGE SCALE GENOMIC DNA]</scope>
    <source>
        <strain evidence="4">KSC_2009_1</strain>
    </source>
</reference>
<name>A0A151NJ74_ALLMI</name>
<organism evidence="4 5">
    <name type="scientific">Alligator mississippiensis</name>
    <name type="common">American alligator</name>
    <dbReference type="NCBI Taxonomy" id="8496"/>
    <lineage>
        <taxon>Eukaryota</taxon>
        <taxon>Metazoa</taxon>
        <taxon>Chordata</taxon>
        <taxon>Craniata</taxon>
        <taxon>Vertebrata</taxon>
        <taxon>Euteleostomi</taxon>
        <taxon>Archelosauria</taxon>
        <taxon>Archosauria</taxon>
        <taxon>Crocodylia</taxon>
        <taxon>Alligatoridae</taxon>
        <taxon>Alligatorinae</taxon>
        <taxon>Alligator</taxon>
    </lineage>
</organism>
<keyword evidence="2" id="KW-0547">Nucleotide-binding</keyword>
<proteinExistence type="predicted"/>
<dbReference type="GO" id="GO:0016779">
    <property type="term" value="F:nucleotidyltransferase activity"/>
    <property type="evidence" value="ECO:0007669"/>
    <property type="project" value="UniProtKB-KW"/>
</dbReference>
<dbReference type="Pfam" id="PF07959">
    <property type="entry name" value="Fucose_pyrophosphorylase"/>
    <property type="match status" value="1"/>
</dbReference>
<dbReference type="GO" id="GO:0042350">
    <property type="term" value="P:GDP-L-fucose biosynthetic process"/>
    <property type="evidence" value="ECO:0007669"/>
    <property type="project" value="UniProtKB-ARBA"/>
</dbReference>
<dbReference type="InterPro" id="IPR012887">
    <property type="entry name" value="GDP_fucose_pyrophosphorylase"/>
</dbReference>
<dbReference type="GO" id="GO:0000166">
    <property type="term" value="F:nucleotide binding"/>
    <property type="evidence" value="ECO:0007669"/>
    <property type="project" value="UniProtKB-KW"/>
</dbReference>
<dbReference type="EMBL" id="AKHW03002907">
    <property type="protein sequence ID" value="KYO36853.1"/>
    <property type="molecule type" value="Genomic_DNA"/>
</dbReference>
<feature type="domain" description="GDP-fucose pyrophosphorylase" evidence="3">
    <location>
        <begin position="94"/>
        <end position="170"/>
    </location>
</feature>
<accession>A0A151NJ74</accession>
<dbReference type="AlphaFoldDB" id="A0A151NJ74"/>